<name>A0AAI9UC51_9PEZI</name>
<feature type="transmembrane region" description="Helical" evidence="2">
    <location>
        <begin position="22"/>
        <end position="44"/>
    </location>
</feature>
<organism evidence="3 4">
    <name type="scientific">Colletotrichum melonis</name>
    <dbReference type="NCBI Taxonomy" id="1209925"/>
    <lineage>
        <taxon>Eukaryota</taxon>
        <taxon>Fungi</taxon>
        <taxon>Dikarya</taxon>
        <taxon>Ascomycota</taxon>
        <taxon>Pezizomycotina</taxon>
        <taxon>Sordariomycetes</taxon>
        <taxon>Hypocreomycetidae</taxon>
        <taxon>Glomerellales</taxon>
        <taxon>Glomerellaceae</taxon>
        <taxon>Colletotrichum</taxon>
        <taxon>Colletotrichum acutatum species complex</taxon>
    </lineage>
</organism>
<protein>
    <submittedName>
        <fullName evidence="3">Uncharacterized protein</fullName>
    </submittedName>
</protein>
<keyword evidence="2" id="KW-1133">Transmembrane helix</keyword>
<keyword evidence="4" id="KW-1185">Reference proteome</keyword>
<keyword evidence="2" id="KW-0812">Transmembrane</keyword>
<evidence type="ECO:0000313" key="4">
    <source>
        <dbReference type="Proteomes" id="UP001239795"/>
    </source>
</evidence>
<evidence type="ECO:0000256" key="1">
    <source>
        <dbReference type="SAM" id="MobiDB-lite"/>
    </source>
</evidence>
<evidence type="ECO:0000256" key="2">
    <source>
        <dbReference type="SAM" id="Phobius"/>
    </source>
</evidence>
<evidence type="ECO:0000313" key="3">
    <source>
        <dbReference type="EMBL" id="KAK1453756.1"/>
    </source>
</evidence>
<comment type="caution">
    <text evidence="3">The sequence shown here is derived from an EMBL/GenBank/DDBJ whole genome shotgun (WGS) entry which is preliminary data.</text>
</comment>
<sequence length="122" mass="12942">MSETSTAQAPGVSILQVSAPYLAWPVMFLSFAIGDGGSSILFSFSSSAPPQHGILLLFNVVRSGMMLVEVSSTEMVPPPGGLGRGARIPSDKRQASHALQPMLHVSQKGQTKTKCRQRTCQA</sequence>
<reference evidence="3 4" key="1">
    <citation type="submission" date="2016-10" db="EMBL/GenBank/DDBJ databases">
        <title>The genome sequence of Colletotrichum fioriniae PJ7.</title>
        <authorList>
            <person name="Baroncelli R."/>
        </authorList>
    </citation>
    <scope>NUCLEOTIDE SEQUENCE [LARGE SCALE GENOMIC DNA]</scope>
    <source>
        <strain evidence="3">Col 31</strain>
    </source>
</reference>
<keyword evidence="2" id="KW-0472">Membrane</keyword>
<dbReference type="AlphaFoldDB" id="A0AAI9UC51"/>
<accession>A0AAI9UC51</accession>
<feature type="region of interest" description="Disordered" evidence="1">
    <location>
        <begin position="74"/>
        <end position="94"/>
    </location>
</feature>
<gene>
    <name evidence="3" type="ORF">CMEL01_05415</name>
</gene>
<proteinExistence type="predicted"/>
<dbReference type="Proteomes" id="UP001239795">
    <property type="component" value="Unassembled WGS sequence"/>
</dbReference>
<dbReference type="EMBL" id="MLGG01000035">
    <property type="protein sequence ID" value="KAK1453756.1"/>
    <property type="molecule type" value="Genomic_DNA"/>
</dbReference>